<dbReference type="Gene3D" id="1.10.10.10">
    <property type="entry name" value="Winged helix-like DNA-binding domain superfamily/Winged helix DNA-binding domain"/>
    <property type="match status" value="1"/>
</dbReference>
<sequence length="203" mass="22143">MAFPWRAHALDFKKLRFANTHMSTSWLHLLPPSARHAGPLPYACGQSALGRFLAAQGKNGLCALLLGEDEAALLVELRTYFPQALPEARPVDFVDTLPQLAAHLAQPWTPLKLRLEAAGTPLQHRVWQALSAIPAGQTRSYAQLAESLGMGNAVRAVANACAANRLAVVVPCHRVLRSDSSISGYRWGPARKAMLLERERQAP</sequence>
<comment type="similarity">
    <text evidence="2">Belongs to the MGMT family.</text>
</comment>
<evidence type="ECO:0000256" key="2">
    <source>
        <dbReference type="ARBA" id="ARBA00008711"/>
    </source>
</evidence>
<evidence type="ECO:0000256" key="1">
    <source>
        <dbReference type="ARBA" id="ARBA00001286"/>
    </source>
</evidence>
<proteinExistence type="inferred from homology"/>
<comment type="catalytic activity">
    <reaction evidence="1">
        <text>a 4-O-methyl-thymidine in DNA + L-cysteinyl-[protein] = a thymidine in DNA + S-methyl-L-cysteinyl-[protein]</text>
        <dbReference type="Rhea" id="RHEA:53428"/>
        <dbReference type="Rhea" id="RHEA-COMP:10131"/>
        <dbReference type="Rhea" id="RHEA-COMP:10132"/>
        <dbReference type="Rhea" id="RHEA-COMP:13555"/>
        <dbReference type="Rhea" id="RHEA-COMP:13556"/>
        <dbReference type="ChEBI" id="CHEBI:29950"/>
        <dbReference type="ChEBI" id="CHEBI:82612"/>
        <dbReference type="ChEBI" id="CHEBI:137386"/>
        <dbReference type="ChEBI" id="CHEBI:137387"/>
        <dbReference type="EC" id="2.1.1.63"/>
    </reaction>
</comment>
<evidence type="ECO:0000256" key="5">
    <source>
        <dbReference type="ARBA" id="ARBA00022679"/>
    </source>
</evidence>
<dbReference type="CDD" id="cd06445">
    <property type="entry name" value="ATase"/>
    <property type="match status" value="1"/>
</dbReference>
<keyword evidence="4 10" id="KW-0489">Methyltransferase</keyword>
<evidence type="ECO:0000259" key="9">
    <source>
        <dbReference type="Pfam" id="PF01035"/>
    </source>
</evidence>
<keyword evidence="11" id="KW-1185">Reference proteome</keyword>
<dbReference type="Pfam" id="PF01035">
    <property type="entry name" value="DNA_binding_1"/>
    <property type="match status" value="1"/>
</dbReference>
<dbReference type="AlphaFoldDB" id="A0A4R6DLI9"/>
<dbReference type="NCBIfam" id="TIGR00589">
    <property type="entry name" value="ogt"/>
    <property type="match status" value="1"/>
</dbReference>
<keyword evidence="6" id="KW-0227">DNA damage</keyword>
<evidence type="ECO:0000313" key="11">
    <source>
        <dbReference type="Proteomes" id="UP000295129"/>
    </source>
</evidence>
<keyword evidence="7" id="KW-0234">DNA repair</keyword>
<dbReference type="FunFam" id="1.10.10.10:FF:000214">
    <property type="entry name" value="Methylated-DNA--protein-cysteine methyltransferase"/>
    <property type="match status" value="1"/>
</dbReference>
<dbReference type="InterPro" id="IPR001497">
    <property type="entry name" value="MethylDNA_cys_MeTrfase_AS"/>
</dbReference>
<dbReference type="InterPro" id="IPR036217">
    <property type="entry name" value="MethylDNA_cys_MeTrfase_DNAb"/>
</dbReference>
<dbReference type="EMBL" id="SNVV01000031">
    <property type="protein sequence ID" value="TDN45048.1"/>
    <property type="molecule type" value="Genomic_DNA"/>
</dbReference>
<dbReference type="EC" id="2.1.1.63" evidence="3"/>
<keyword evidence="5 10" id="KW-0808">Transferase</keyword>
<evidence type="ECO:0000256" key="3">
    <source>
        <dbReference type="ARBA" id="ARBA00011918"/>
    </source>
</evidence>
<dbReference type="RefSeq" id="WP_133594936.1">
    <property type="nucleotide sequence ID" value="NZ_SNVV01000031.1"/>
</dbReference>
<dbReference type="SUPFAM" id="SSF46767">
    <property type="entry name" value="Methylated DNA-protein cysteine methyltransferase, C-terminal domain"/>
    <property type="match status" value="1"/>
</dbReference>
<evidence type="ECO:0000313" key="10">
    <source>
        <dbReference type="EMBL" id="TDN45048.1"/>
    </source>
</evidence>
<dbReference type="SUPFAM" id="SSF53155">
    <property type="entry name" value="Methylated DNA-protein cysteine methyltransferase domain"/>
    <property type="match status" value="1"/>
</dbReference>
<accession>A0A4R6DLI9</accession>
<dbReference type="InterPro" id="IPR036388">
    <property type="entry name" value="WH-like_DNA-bd_sf"/>
</dbReference>
<protein>
    <recommendedName>
        <fullName evidence="3">methylated-DNA--[protein]-cysteine S-methyltransferase</fullName>
        <ecNumber evidence="3">2.1.1.63</ecNumber>
    </recommendedName>
</protein>
<dbReference type="PROSITE" id="PS00374">
    <property type="entry name" value="MGMT"/>
    <property type="match status" value="1"/>
</dbReference>
<dbReference type="PANTHER" id="PTHR10815:SF14">
    <property type="entry name" value="BIFUNCTIONAL TRANSCRIPTIONAL ACTIVATOR_DNA REPAIR ENZYME ADA"/>
    <property type="match status" value="1"/>
</dbReference>
<comment type="catalytic activity">
    <reaction evidence="8">
        <text>a 6-O-methyl-2'-deoxyguanosine in DNA + L-cysteinyl-[protein] = S-methyl-L-cysteinyl-[protein] + a 2'-deoxyguanosine in DNA</text>
        <dbReference type="Rhea" id="RHEA:24000"/>
        <dbReference type="Rhea" id="RHEA-COMP:10131"/>
        <dbReference type="Rhea" id="RHEA-COMP:10132"/>
        <dbReference type="Rhea" id="RHEA-COMP:11367"/>
        <dbReference type="Rhea" id="RHEA-COMP:11368"/>
        <dbReference type="ChEBI" id="CHEBI:29950"/>
        <dbReference type="ChEBI" id="CHEBI:82612"/>
        <dbReference type="ChEBI" id="CHEBI:85445"/>
        <dbReference type="ChEBI" id="CHEBI:85448"/>
        <dbReference type="EC" id="2.1.1.63"/>
    </reaction>
</comment>
<gene>
    <name evidence="10" type="ORF">C7389_13118</name>
</gene>
<evidence type="ECO:0000256" key="6">
    <source>
        <dbReference type="ARBA" id="ARBA00022763"/>
    </source>
</evidence>
<evidence type="ECO:0000256" key="4">
    <source>
        <dbReference type="ARBA" id="ARBA00022603"/>
    </source>
</evidence>
<dbReference type="InterPro" id="IPR036631">
    <property type="entry name" value="MGMT_N_sf"/>
</dbReference>
<reference evidence="10 11" key="1">
    <citation type="submission" date="2019-03" db="EMBL/GenBank/DDBJ databases">
        <title>Genomic Encyclopedia of Type Strains, Phase IV (KMG-IV): sequencing the most valuable type-strain genomes for metagenomic binning, comparative biology and taxonomic classification.</title>
        <authorList>
            <person name="Goeker M."/>
        </authorList>
    </citation>
    <scope>NUCLEOTIDE SEQUENCE [LARGE SCALE GENOMIC DNA]</scope>
    <source>
        <strain evidence="10 11">DSM 12121</strain>
    </source>
</reference>
<comment type="caution">
    <text evidence="10">The sequence shown here is derived from an EMBL/GenBank/DDBJ whole genome shotgun (WGS) entry which is preliminary data.</text>
</comment>
<dbReference type="PANTHER" id="PTHR10815">
    <property type="entry name" value="METHYLATED-DNA--PROTEIN-CYSTEINE METHYLTRANSFERASE"/>
    <property type="match status" value="1"/>
</dbReference>
<dbReference type="Gene3D" id="3.30.160.70">
    <property type="entry name" value="Methylated DNA-protein cysteine methyltransferase domain"/>
    <property type="match status" value="1"/>
</dbReference>
<dbReference type="GO" id="GO:0006281">
    <property type="term" value="P:DNA repair"/>
    <property type="evidence" value="ECO:0007669"/>
    <property type="project" value="UniProtKB-KW"/>
</dbReference>
<evidence type="ECO:0000256" key="7">
    <source>
        <dbReference type="ARBA" id="ARBA00023204"/>
    </source>
</evidence>
<dbReference type="InterPro" id="IPR014048">
    <property type="entry name" value="MethylDNA_cys_MeTrfase_DNA-bd"/>
</dbReference>
<dbReference type="GO" id="GO:0003908">
    <property type="term" value="F:methylated-DNA-[protein]-cysteine S-methyltransferase activity"/>
    <property type="evidence" value="ECO:0007669"/>
    <property type="project" value="UniProtKB-EC"/>
</dbReference>
<name>A0A4R6DLI9_9RHOO</name>
<dbReference type="GO" id="GO:0032259">
    <property type="term" value="P:methylation"/>
    <property type="evidence" value="ECO:0007669"/>
    <property type="project" value="UniProtKB-KW"/>
</dbReference>
<organism evidence="10 11">
    <name type="scientific">Azoarcus indigens</name>
    <dbReference type="NCBI Taxonomy" id="29545"/>
    <lineage>
        <taxon>Bacteria</taxon>
        <taxon>Pseudomonadati</taxon>
        <taxon>Pseudomonadota</taxon>
        <taxon>Betaproteobacteria</taxon>
        <taxon>Rhodocyclales</taxon>
        <taxon>Zoogloeaceae</taxon>
        <taxon>Azoarcus</taxon>
    </lineage>
</organism>
<evidence type="ECO:0000256" key="8">
    <source>
        <dbReference type="ARBA" id="ARBA00049348"/>
    </source>
</evidence>
<dbReference type="OrthoDB" id="9802228at2"/>
<feature type="domain" description="Methylated-DNA-[protein]-cysteine S-methyltransferase DNA binding" evidence="9">
    <location>
        <begin position="122"/>
        <end position="200"/>
    </location>
</feature>
<dbReference type="Proteomes" id="UP000295129">
    <property type="component" value="Unassembled WGS sequence"/>
</dbReference>